<feature type="region of interest" description="Disordered" evidence="1">
    <location>
        <begin position="115"/>
        <end position="164"/>
    </location>
</feature>
<sequence>MTLLAYSPEISGVLVLSSRPSATERNQLKQRSSVPMGGAARFILENVTRQIKPVNGLPRLMTITTPQKHGMENNSNESVLAKDENTEPLVAFSRPPPLPPVLGPLIVLSLFNTSSGGDEDKKQTELAGLAGASWSQPASRTGRNNRTAERPLPCPATSLASSSC</sequence>
<dbReference type="AlphaFoldDB" id="A0A0D9W8H8"/>
<dbReference type="Proteomes" id="UP000032180">
    <property type="component" value="Chromosome 4"/>
</dbReference>
<dbReference type="EnsemblPlants" id="LPERR04G18460.1">
    <property type="protein sequence ID" value="LPERR04G18460.1"/>
    <property type="gene ID" value="LPERR04G18460"/>
</dbReference>
<keyword evidence="3" id="KW-1185">Reference proteome</keyword>
<proteinExistence type="predicted"/>
<evidence type="ECO:0000313" key="3">
    <source>
        <dbReference type="Proteomes" id="UP000032180"/>
    </source>
</evidence>
<reference evidence="2 3" key="1">
    <citation type="submission" date="2012-08" db="EMBL/GenBank/DDBJ databases">
        <title>Oryza genome evolution.</title>
        <authorList>
            <person name="Wing R.A."/>
        </authorList>
    </citation>
    <scope>NUCLEOTIDE SEQUENCE</scope>
</reference>
<dbReference type="Gramene" id="LPERR04G18460.1">
    <property type="protein sequence ID" value="LPERR04G18460.1"/>
    <property type="gene ID" value="LPERR04G18460"/>
</dbReference>
<dbReference type="eggNOG" id="ENOG502SCI1">
    <property type="taxonomic scope" value="Eukaryota"/>
</dbReference>
<dbReference type="HOGENOM" id="CLU_137589_0_0_1"/>
<evidence type="ECO:0000313" key="2">
    <source>
        <dbReference type="EnsemblPlants" id="LPERR04G18460.1"/>
    </source>
</evidence>
<name>A0A0D9W8H8_9ORYZ</name>
<reference evidence="3" key="2">
    <citation type="submission" date="2013-12" db="EMBL/GenBank/DDBJ databases">
        <authorList>
            <person name="Yu Y."/>
            <person name="Lee S."/>
            <person name="de Baynast K."/>
            <person name="Wissotski M."/>
            <person name="Liu L."/>
            <person name="Talag J."/>
            <person name="Goicoechea J."/>
            <person name="Angelova A."/>
            <person name="Jetty R."/>
            <person name="Kudrna D."/>
            <person name="Golser W."/>
            <person name="Rivera L."/>
            <person name="Zhang J."/>
            <person name="Wing R."/>
        </authorList>
    </citation>
    <scope>NUCLEOTIDE SEQUENCE</scope>
</reference>
<accession>A0A0D9W8H8</accession>
<evidence type="ECO:0000256" key="1">
    <source>
        <dbReference type="SAM" id="MobiDB-lite"/>
    </source>
</evidence>
<feature type="compositionally biased region" description="Polar residues" evidence="1">
    <location>
        <begin position="133"/>
        <end position="145"/>
    </location>
</feature>
<organism evidence="2 3">
    <name type="scientific">Leersia perrieri</name>
    <dbReference type="NCBI Taxonomy" id="77586"/>
    <lineage>
        <taxon>Eukaryota</taxon>
        <taxon>Viridiplantae</taxon>
        <taxon>Streptophyta</taxon>
        <taxon>Embryophyta</taxon>
        <taxon>Tracheophyta</taxon>
        <taxon>Spermatophyta</taxon>
        <taxon>Magnoliopsida</taxon>
        <taxon>Liliopsida</taxon>
        <taxon>Poales</taxon>
        <taxon>Poaceae</taxon>
        <taxon>BOP clade</taxon>
        <taxon>Oryzoideae</taxon>
        <taxon>Oryzeae</taxon>
        <taxon>Oryzinae</taxon>
        <taxon>Leersia</taxon>
    </lineage>
</organism>
<protein>
    <submittedName>
        <fullName evidence="2">Uncharacterized protein</fullName>
    </submittedName>
</protein>
<reference evidence="2" key="3">
    <citation type="submission" date="2015-04" db="UniProtKB">
        <authorList>
            <consortium name="EnsemblPlants"/>
        </authorList>
    </citation>
    <scope>IDENTIFICATION</scope>
</reference>